<protein>
    <submittedName>
        <fullName evidence="2">Uncharacterized protein</fullName>
    </submittedName>
</protein>
<evidence type="ECO:0000313" key="3">
    <source>
        <dbReference type="Proteomes" id="UP000332594"/>
    </source>
</evidence>
<sequence length="220" mass="23708">MKFLIILAALTSGFAHAGTTKTDYLLSPNYNTPNNVESILIMSSDARVSNCTIYDRPSNTLVNYWNDGPSAIASTLADLAAKVPPTVNVRHSLDVTCYMDVNPWTSKNIPLEHFTGTISVQYPDMLTCELFLCDALITTTASGFTEHGYNLEFTLMAADTSIVETYTTGGGGDCPVETYTTYQPAIFVPIGCSVTAGGSPPNPTMSRITSTNYVVTFNVP</sequence>
<gene>
    <name evidence="2" type="ORF">NCTC13038_01849</name>
</gene>
<name>A0A485BBI2_RAOTE</name>
<evidence type="ECO:0000313" key="2">
    <source>
        <dbReference type="EMBL" id="VFS69653.1"/>
    </source>
</evidence>
<accession>A0A485BBI2</accession>
<evidence type="ECO:0000256" key="1">
    <source>
        <dbReference type="SAM" id="SignalP"/>
    </source>
</evidence>
<feature type="chain" id="PRO_5019799669" evidence="1">
    <location>
        <begin position="18"/>
        <end position="220"/>
    </location>
</feature>
<organism evidence="2 3">
    <name type="scientific">Raoultella terrigena</name>
    <name type="common">Klebsiella terrigena</name>
    <dbReference type="NCBI Taxonomy" id="577"/>
    <lineage>
        <taxon>Bacteria</taxon>
        <taxon>Pseudomonadati</taxon>
        <taxon>Pseudomonadota</taxon>
        <taxon>Gammaproteobacteria</taxon>
        <taxon>Enterobacterales</taxon>
        <taxon>Enterobacteriaceae</taxon>
        <taxon>Klebsiella/Raoultella group</taxon>
        <taxon>Raoultella</taxon>
    </lineage>
</organism>
<proteinExistence type="predicted"/>
<reference evidence="2 3" key="1">
    <citation type="submission" date="2019-03" db="EMBL/GenBank/DDBJ databases">
        <authorList>
            <consortium name="Pathogen Informatics"/>
        </authorList>
    </citation>
    <scope>NUCLEOTIDE SEQUENCE [LARGE SCALE GENOMIC DNA]</scope>
    <source>
        <strain evidence="2 3">NCTC13038</strain>
    </source>
</reference>
<feature type="signal peptide" evidence="1">
    <location>
        <begin position="1"/>
        <end position="17"/>
    </location>
</feature>
<dbReference type="EMBL" id="CAADJG010000002">
    <property type="protein sequence ID" value="VFS69653.1"/>
    <property type="molecule type" value="Genomic_DNA"/>
</dbReference>
<dbReference type="AlphaFoldDB" id="A0A485BBI2"/>
<dbReference type="RefSeq" id="WP_134525503.1">
    <property type="nucleotide sequence ID" value="NZ_BJNO01000002.1"/>
</dbReference>
<dbReference type="Proteomes" id="UP000332594">
    <property type="component" value="Unassembled WGS sequence"/>
</dbReference>
<keyword evidence="1" id="KW-0732">Signal</keyword>